<dbReference type="Pfam" id="PF07748">
    <property type="entry name" value="Glyco_hydro_38C"/>
    <property type="match status" value="1"/>
</dbReference>
<dbReference type="GO" id="GO:0046872">
    <property type="term" value="F:metal ion binding"/>
    <property type="evidence" value="ECO:0007669"/>
    <property type="project" value="UniProtKB-KW"/>
</dbReference>
<dbReference type="Pfam" id="PF17677">
    <property type="entry name" value="Glyco_hydro38C2"/>
    <property type="match status" value="1"/>
</dbReference>
<dbReference type="SUPFAM" id="SSF88688">
    <property type="entry name" value="Families 57/38 glycoside transferase middle domain"/>
    <property type="match status" value="1"/>
</dbReference>
<dbReference type="Pfam" id="PF09261">
    <property type="entry name" value="Alpha-mann_mid"/>
    <property type="match status" value="1"/>
</dbReference>
<evidence type="ECO:0000256" key="3">
    <source>
        <dbReference type="ARBA" id="ARBA00012752"/>
    </source>
</evidence>
<keyword evidence="6" id="KW-0326">Glycosidase</keyword>
<dbReference type="SUPFAM" id="SSF74650">
    <property type="entry name" value="Galactose mutarotase-like"/>
    <property type="match status" value="1"/>
</dbReference>
<comment type="similarity">
    <text evidence="2">Belongs to the glycosyl hydrolase 38 family.</text>
</comment>
<comment type="caution">
    <text evidence="8">The sequence shown here is derived from an EMBL/GenBank/DDBJ whole genome shotgun (WGS) entry which is preliminary data.</text>
</comment>
<dbReference type="InterPro" id="IPR037094">
    <property type="entry name" value="Glyco_hydro_38_cen_sf"/>
</dbReference>
<dbReference type="InterPro" id="IPR011013">
    <property type="entry name" value="Gal_mutarotase_sf_dom"/>
</dbReference>
<accession>A0A3D9S1J6</accession>
<dbReference type="SMART" id="SM00872">
    <property type="entry name" value="Alpha-mann_mid"/>
    <property type="match status" value="1"/>
</dbReference>
<comment type="catalytic activity">
    <reaction evidence="1">
        <text>Hydrolysis of terminal, non-reducing alpha-D-mannose residues in alpha-D-mannosides.</text>
        <dbReference type="EC" id="3.2.1.24"/>
    </reaction>
</comment>
<feature type="domain" description="Glycoside hydrolase family 38 central" evidence="7">
    <location>
        <begin position="503"/>
        <end position="591"/>
    </location>
</feature>
<dbReference type="PANTHER" id="PTHR46017">
    <property type="entry name" value="ALPHA-MANNOSIDASE 2C1"/>
    <property type="match status" value="1"/>
</dbReference>
<reference evidence="8 9" key="1">
    <citation type="submission" date="2018-08" db="EMBL/GenBank/DDBJ databases">
        <title>Genomic Encyclopedia of Type Strains, Phase III (KMG-III): the genomes of soil and plant-associated and newly described type strains.</title>
        <authorList>
            <person name="Whitman W."/>
        </authorList>
    </citation>
    <scope>NUCLEOTIDE SEQUENCE [LARGE SCALE GENOMIC DNA]</scope>
    <source>
        <strain evidence="8 9">CGMCC 1.10966</strain>
    </source>
</reference>
<dbReference type="Gene3D" id="2.70.98.30">
    <property type="entry name" value="Golgi alpha-mannosidase II, domain 4"/>
    <property type="match status" value="1"/>
</dbReference>
<dbReference type="OrthoDB" id="9772207at2"/>
<dbReference type="Gene3D" id="2.60.40.2220">
    <property type="match status" value="1"/>
</dbReference>
<dbReference type="FunFam" id="3.20.110.10:FF:000002">
    <property type="entry name" value="alpha-mannosidase 2C1 isoform X1"/>
    <property type="match status" value="1"/>
</dbReference>
<dbReference type="AlphaFoldDB" id="A0A3D9S1J6"/>
<dbReference type="GO" id="GO:0030246">
    <property type="term" value="F:carbohydrate binding"/>
    <property type="evidence" value="ECO:0007669"/>
    <property type="project" value="InterPro"/>
</dbReference>
<dbReference type="GO" id="GO:0009313">
    <property type="term" value="P:oligosaccharide catabolic process"/>
    <property type="evidence" value="ECO:0007669"/>
    <property type="project" value="TreeGrafter"/>
</dbReference>
<keyword evidence="5" id="KW-0378">Hydrolase</keyword>
<organism evidence="8 9">
    <name type="scientific">Paenibacillus taihuensis</name>
    <dbReference type="NCBI Taxonomy" id="1156355"/>
    <lineage>
        <taxon>Bacteria</taxon>
        <taxon>Bacillati</taxon>
        <taxon>Bacillota</taxon>
        <taxon>Bacilli</taxon>
        <taxon>Bacillales</taxon>
        <taxon>Paenibacillaceae</taxon>
        <taxon>Paenibacillus</taxon>
    </lineage>
</organism>
<dbReference type="RefSeq" id="WP_116189037.1">
    <property type="nucleotide sequence ID" value="NZ_QTTN01000010.1"/>
</dbReference>
<dbReference type="InterPro" id="IPR027291">
    <property type="entry name" value="Glyco_hydro_38_N_sf"/>
</dbReference>
<sequence length="1072" mass="120432">MYRIHRFIRNLTERQWAERMPLKDWEMRKVRYILPGQYEPLDGGEEFTVELSADLKLDGKHGITYFLKKQITIPAEWEHGTAGLTVNGGGEGLLRVNGASYQGLDRNHNFVPLYLDGAGLTPLLEIELYDPIPEPFDPLNNQETKAQPISQYDITLVRVNKPVQSLLRTVQAMYETTRLLPEDSSAPERQQLLDLLYDAMREAECLSEAEWSGGERLAEIENALAARVRERFPAGPLQGKMHMVGQSHIDIAWLWPVRETVRKVSRTFSTMTSLMEEYPDFVYSQSQPLLYAWVKERDPALYAKIKRAVAENRWELVGGMWIEPDLNIPSGESLVRQLLHGQLFYSEEFGKRATIEWLPDTFGYSASLPQLLKLAGMDYFMTTKLNWNDTNKFPHELFRWVGIDGTAIVSYLNHGVNEHTRPKDVKEHWEAYRQKDKLGELMLLYGHGDGGGGVTREMVEFVHRSDLMPGLPVSNFSTAGAFFDSVSQVAEELPEWHGDLYLELHRGTLTTHGRNKRYNRKAEVLYRDAEIWSTFARLYAGASDDVTAAAAAAAAVKSLEKGWKLMLLNQFHDIIPGTAITESYVTSAAEYEEVFAIGKQELNRALRTIAGQVVAGAGVGADTDAGAGEGTPYVVFNSLGWERDETVLIDGDLELAGMRAYDEAGNLLGSDWIAGAEGVKPALAVAVKGIPAFGYKTVWLRLASEQREAGVAGSIGAHREQDLSAWETPHYKLEFNERGEITRMYDKAAEREVLPEGSKANELQFFHDRPLYWDAWDIDPKYEQHRAGAAELVERKVIVSGEALDILRFEWRLNESRITQDLVLYHGEKRIDFKTRVQWHEDHKLLKVAFPVDVLATKATYEIPFGALERPTHRNTSWEQAQYEVCSHRWADVSEGSYGVSLLNDCKYGYDIKDSVLRLSLLRAPKWPDAAADQGEHEFTYSLLPHAGDWRAADVVRRAAELNSPAVAVAAGASAARAGGGLSSAGQTLLQLDSRSVILDTVKQEERGTGMILRFYESTGSRDRITLRLPASAKRASIVNLLEDELEPCSISADGTITLSFKPFEIKSVKVE</sequence>
<dbReference type="InterPro" id="IPR000602">
    <property type="entry name" value="Glyco_hydro_38_N"/>
</dbReference>
<dbReference type="Pfam" id="PF01074">
    <property type="entry name" value="Glyco_hydro_38N"/>
    <property type="match status" value="1"/>
</dbReference>
<dbReference type="Gene3D" id="1.20.1270.50">
    <property type="entry name" value="Glycoside hydrolase family 38, central domain"/>
    <property type="match status" value="1"/>
</dbReference>
<dbReference type="GO" id="GO:0004559">
    <property type="term" value="F:alpha-mannosidase activity"/>
    <property type="evidence" value="ECO:0007669"/>
    <property type="project" value="UniProtKB-EC"/>
</dbReference>
<dbReference type="EMBL" id="QTTN01000010">
    <property type="protein sequence ID" value="REE86470.1"/>
    <property type="molecule type" value="Genomic_DNA"/>
</dbReference>
<evidence type="ECO:0000256" key="6">
    <source>
        <dbReference type="ARBA" id="ARBA00023295"/>
    </source>
</evidence>
<evidence type="ECO:0000256" key="1">
    <source>
        <dbReference type="ARBA" id="ARBA00000365"/>
    </source>
</evidence>
<dbReference type="FunFam" id="2.70.98.30:FF:000001">
    <property type="entry name" value="alpha-mannosidase 2C1 isoform X2"/>
    <property type="match status" value="1"/>
</dbReference>
<keyword evidence="4" id="KW-0479">Metal-binding</keyword>
<dbReference type="EC" id="3.2.1.24" evidence="3"/>
<name>A0A3D9S1J6_9BACL</name>
<evidence type="ECO:0000256" key="5">
    <source>
        <dbReference type="ARBA" id="ARBA00022801"/>
    </source>
</evidence>
<dbReference type="InterPro" id="IPR011682">
    <property type="entry name" value="Glyco_hydro_38_C"/>
</dbReference>
<dbReference type="CDD" id="cd10789">
    <property type="entry name" value="GH38N_AMII_ER_cytosolic"/>
    <property type="match status" value="1"/>
</dbReference>
<evidence type="ECO:0000313" key="8">
    <source>
        <dbReference type="EMBL" id="REE86470.1"/>
    </source>
</evidence>
<dbReference type="PANTHER" id="PTHR46017:SF1">
    <property type="entry name" value="ALPHA-MANNOSIDASE 2C1"/>
    <property type="match status" value="1"/>
</dbReference>
<dbReference type="FunFam" id="1.20.1270.50:FF:000004">
    <property type="entry name" value="alpha-mannosidase 2C1 isoform X1"/>
    <property type="match status" value="1"/>
</dbReference>
<dbReference type="SUPFAM" id="SSF88713">
    <property type="entry name" value="Glycoside hydrolase/deacetylase"/>
    <property type="match status" value="1"/>
</dbReference>
<proteinExistence type="inferred from homology"/>
<dbReference type="InterPro" id="IPR015341">
    <property type="entry name" value="Glyco_hydro_38_cen"/>
</dbReference>
<evidence type="ECO:0000313" key="9">
    <source>
        <dbReference type="Proteomes" id="UP000256304"/>
    </source>
</evidence>
<keyword evidence="9" id="KW-1185">Reference proteome</keyword>
<evidence type="ECO:0000256" key="4">
    <source>
        <dbReference type="ARBA" id="ARBA00022723"/>
    </source>
</evidence>
<dbReference type="Gene3D" id="3.20.110.10">
    <property type="entry name" value="Glycoside hydrolase 38, N terminal domain"/>
    <property type="match status" value="1"/>
</dbReference>
<protein>
    <recommendedName>
        <fullName evidence="3">alpha-mannosidase</fullName>
        <ecNumber evidence="3">3.2.1.24</ecNumber>
    </recommendedName>
</protein>
<evidence type="ECO:0000259" key="7">
    <source>
        <dbReference type="SMART" id="SM00872"/>
    </source>
</evidence>
<evidence type="ECO:0000256" key="2">
    <source>
        <dbReference type="ARBA" id="ARBA00009792"/>
    </source>
</evidence>
<dbReference type="InterPro" id="IPR011330">
    <property type="entry name" value="Glyco_hydro/deAcase_b/a-brl"/>
</dbReference>
<dbReference type="Proteomes" id="UP000256304">
    <property type="component" value="Unassembled WGS sequence"/>
</dbReference>
<gene>
    <name evidence="8" type="ORF">A8990_11079</name>
</gene>
<dbReference type="GO" id="GO:0006013">
    <property type="term" value="P:mannose metabolic process"/>
    <property type="evidence" value="ECO:0007669"/>
    <property type="project" value="InterPro"/>
</dbReference>
<dbReference type="InterPro" id="IPR028995">
    <property type="entry name" value="Glyco_hydro_57/38_cen_sf"/>
</dbReference>
<dbReference type="InterPro" id="IPR041147">
    <property type="entry name" value="GH38_C"/>
</dbReference>